<dbReference type="EMBL" id="CP012670">
    <property type="protein sequence ID" value="AUX21061.1"/>
    <property type="molecule type" value="Genomic_DNA"/>
</dbReference>
<dbReference type="Pfam" id="PF00814">
    <property type="entry name" value="TsaD"/>
    <property type="match status" value="1"/>
</dbReference>
<organism evidence="2 3">
    <name type="scientific">Sorangium cellulosum</name>
    <name type="common">Polyangium cellulosum</name>
    <dbReference type="NCBI Taxonomy" id="56"/>
    <lineage>
        <taxon>Bacteria</taxon>
        <taxon>Pseudomonadati</taxon>
        <taxon>Myxococcota</taxon>
        <taxon>Polyangia</taxon>
        <taxon>Polyangiales</taxon>
        <taxon>Polyangiaceae</taxon>
        <taxon>Sorangium</taxon>
    </lineage>
</organism>
<dbReference type="SUPFAM" id="SSF53067">
    <property type="entry name" value="Actin-like ATPase domain"/>
    <property type="match status" value="1"/>
</dbReference>
<accession>A0A4P2PWT8</accession>
<dbReference type="GO" id="GO:0002949">
    <property type="term" value="P:tRNA threonylcarbamoyladenosine modification"/>
    <property type="evidence" value="ECO:0007669"/>
    <property type="project" value="InterPro"/>
</dbReference>
<proteinExistence type="predicted"/>
<dbReference type="RefSeq" id="WP_129346431.1">
    <property type="nucleotide sequence ID" value="NZ_CP012670.1"/>
</dbReference>
<evidence type="ECO:0000313" key="2">
    <source>
        <dbReference type="EMBL" id="AUX21061.1"/>
    </source>
</evidence>
<name>A0A4P2PWT8_SORCE</name>
<keyword evidence="2" id="KW-0378">Hydrolase</keyword>
<dbReference type="Proteomes" id="UP000295781">
    <property type="component" value="Chromosome"/>
</dbReference>
<gene>
    <name evidence="2" type="ORF">SOCEGT47_015390</name>
</gene>
<dbReference type="EC" id="3.4.21.53" evidence="2"/>
<reference evidence="2 3" key="1">
    <citation type="submission" date="2015-09" db="EMBL/GenBank/DDBJ databases">
        <title>Sorangium comparison.</title>
        <authorList>
            <person name="Zaburannyi N."/>
            <person name="Bunk B."/>
            <person name="Overmann J."/>
            <person name="Mueller R."/>
        </authorList>
    </citation>
    <scope>NUCLEOTIDE SEQUENCE [LARGE SCALE GENOMIC DNA]</scope>
    <source>
        <strain evidence="2 3">So ceGT47</strain>
    </source>
</reference>
<dbReference type="AlphaFoldDB" id="A0A4P2PWT8"/>
<dbReference type="Gene3D" id="3.30.420.40">
    <property type="match status" value="2"/>
</dbReference>
<sequence>MKLLSLSTSTPRGSAALFDVDLDGPAEAAAPALAQGSGALAAARPAGAQGAGARLLAATTYADLHGHAERIFGAVDEVLAAAGLPAAAIGALGCDIGPGSFTGVRVAVAAAKGVALALDVPVAGVTSLEAMAAAAFAEGAASPGDLLVPVIDAKKGEVFLAAYDGPAAPPRLSPQHLPRDAARDAVAAVAAGRRVVVVGAIAGEIEALRPLAAQGEALDYPGAIWIGRVAIDRLRAAAARGERGRPGGGLDPELLEPLYVRAPDAKPAELGYTPPR</sequence>
<evidence type="ECO:0000313" key="3">
    <source>
        <dbReference type="Proteomes" id="UP000295781"/>
    </source>
</evidence>
<evidence type="ECO:0000259" key="1">
    <source>
        <dbReference type="Pfam" id="PF00814"/>
    </source>
</evidence>
<feature type="domain" description="Gcp-like" evidence="1">
    <location>
        <begin position="66"/>
        <end position="163"/>
    </location>
</feature>
<dbReference type="InterPro" id="IPR043129">
    <property type="entry name" value="ATPase_NBD"/>
</dbReference>
<protein>
    <submittedName>
        <fullName evidence="2">Peptidase</fullName>
        <ecNumber evidence="2">3.4.21.53</ecNumber>
    </submittedName>
</protein>
<dbReference type="GO" id="GO:0004252">
    <property type="term" value="F:serine-type endopeptidase activity"/>
    <property type="evidence" value="ECO:0007669"/>
    <property type="project" value="UniProtKB-EC"/>
</dbReference>
<dbReference type="NCBIfam" id="TIGR03725">
    <property type="entry name" value="T6A_YeaZ"/>
    <property type="match status" value="1"/>
</dbReference>
<dbReference type="InterPro" id="IPR022496">
    <property type="entry name" value="T6A_TsaB"/>
</dbReference>
<dbReference type="InterPro" id="IPR000905">
    <property type="entry name" value="Gcp-like_dom"/>
</dbReference>
<dbReference type="OrthoDB" id="9809995at2"/>